<evidence type="ECO:0000256" key="1">
    <source>
        <dbReference type="ARBA" id="ARBA00004141"/>
    </source>
</evidence>
<reference evidence="7 8" key="1">
    <citation type="submission" date="2018-03" db="EMBL/GenBank/DDBJ databases">
        <title>Genomic Encyclopedia of Archaeal and Bacterial Type Strains, Phase II (KMG-II): from individual species to whole genera.</title>
        <authorList>
            <person name="Goeker M."/>
        </authorList>
    </citation>
    <scope>NUCLEOTIDE SEQUENCE [LARGE SCALE GENOMIC DNA]</scope>
    <source>
        <strain evidence="7 8">DSM 45312</strain>
    </source>
</reference>
<feature type="transmembrane region" description="Helical" evidence="6">
    <location>
        <begin position="120"/>
        <end position="137"/>
    </location>
</feature>
<evidence type="ECO:0000313" key="8">
    <source>
        <dbReference type="Proteomes" id="UP000240542"/>
    </source>
</evidence>
<sequence>MTTTAHGASGQESDAAARDGWDRNRLRAVLYWATTLVIVVELASGAVWNLVPIDWIAAQLRHLGYPPYVAYILGVWQAAAAAAVIVPGFALVKEWAYVGSFFLWSGAVVSHLVVGGSPDLWGVPLMFGACAIASWVLRPSHRRLPATQLSRHRPSGTAGTGAGSQGSRPRPVLTRRRAWAVSIGLLILAYALSILTLPVVEPATYGRAVELGWIDP</sequence>
<evidence type="ECO:0000256" key="5">
    <source>
        <dbReference type="SAM" id="MobiDB-lite"/>
    </source>
</evidence>
<evidence type="ECO:0000256" key="6">
    <source>
        <dbReference type="SAM" id="Phobius"/>
    </source>
</evidence>
<dbReference type="EMBL" id="PYGA01000002">
    <property type="protein sequence ID" value="PSL00010.1"/>
    <property type="molecule type" value="Genomic_DNA"/>
</dbReference>
<feature type="transmembrane region" description="Helical" evidence="6">
    <location>
        <begin position="178"/>
        <end position="200"/>
    </location>
</feature>
<feature type="region of interest" description="Disordered" evidence="5">
    <location>
        <begin position="147"/>
        <end position="171"/>
    </location>
</feature>
<evidence type="ECO:0000256" key="4">
    <source>
        <dbReference type="ARBA" id="ARBA00023136"/>
    </source>
</evidence>
<keyword evidence="2 6" id="KW-0812">Transmembrane</keyword>
<feature type="transmembrane region" description="Helical" evidence="6">
    <location>
        <begin position="68"/>
        <end position="88"/>
    </location>
</feature>
<dbReference type="GO" id="GO:0016020">
    <property type="term" value="C:membrane"/>
    <property type="evidence" value="ECO:0007669"/>
    <property type="project" value="UniProtKB-SubCell"/>
</dbReference>
<keyword evidence="4 6" id="KW-0472">Membrane</keyword>
<proteinExistence type="predicted"/>
<dbReference type="Pfam" id="PF13564">
    <property type="entry name" value="DoxX_2"/>
    <property type="match status" value="1"/>
</dbReference>
<dbReference type="Proteomes" id="UP000240542">
    <property type="component" value="Unassembled WGS sequence"/>
</dbReference>
<comment type="caution">
    <text evidence="7">The sequence shown here is derived from an EMBL/GenBank/DDBJ whole genome shotgun (WGS) entry which is preliminary data.</text>
</comment>
<feature type="transmembrane region" description="Helical" evidence="6">
    <location>
        <begin position="28"/>
        <end position="48"/>
    </location>
</feature>
<name>A0A2P8DS19_9ACTN</name>
<keyword evidence="8" id="KW-1185">Reference proteome</keyword>
<dbReference type="SUPFAM" id="SSF103473">
    <property type="entry name" value="MFS general substrate transporter"/>
    <property type="match status" value="1"/>
</dbReference>
<comment type="subcellular location">
    <subcellularLocation>
        <location evidence="1">Membrane</location>
        <topology evidence="1">Multi-pass membrane protein</topology>
    </subcellularLocation>
</comment>
<organism evidence="7 8">
    <name type="scientific">Murinocardiopsis flavida</name>
    <dbReference type="NCBI Taxonomy" id="645275"/>
    <lineage>
        <taxon>Bacteria</taxon>
        <taxon>Bacillati</taxon>
        <taxon>Actinomycetota</taxon>
        <taxon>Actinomycetes</taxon>
        <taxon>Streptosporangiales</taxon>
        <taxon>Nocardiopsidaceae</taxon>
        <taxon>Murinocardiopsis</taxon>
    </lineage>
</organism>
<dbReference type="InterPro" id="IPR036259">
    <property type="entry name" value="MFS_trans_sf"/>
</dbReference>
<evidence type="ECO:0000256" key="2">
    <source>
        <dbReference type="ARBA" id="ARBA00022692"/>
    </source>
</evidence>
<protein>
    <submittedName>
        <fullName evidence="7">DoxX-like protein</fullName>
    </submittedName>
</protein>
<evidence type="ECO:0000256" key="3">
    <source>
        <dbReference type="ARBA" id="ARBA00022989"/>
    </source>
</evidence>
<dbReference type="AlphaFoldDB" id="A0A2P8DS19"/>
<evidence type="ECO:0000313" key="7">
    <source>
        <dbReference type="EMBL" id="PSL00010.1"/>
    </source>
</evidence>
<gene>
    <name evidence="7" type="ORF">CLV63_102136</name>
</gene>
<accession>A0A2P8DS19</accession>
<feature type="transmembrane region" description="Helical" evidence="6">
    <location>
        <begin position="95"/>
        <end position="114"/>
    </location>
</feature>
<keyword evidence="3 6" id="KW-1133">Transmembrane helix</keyword>
<dbReference type="InterPro" id="IPR032808">
    <property type="entry name" value="DoxX"/>
</dbReference>
<dbReference type="RefSeq" id="WP_211301135.1">
    <property type="nucleotide sequence ID" value="NZ_PYGA01000002.1"/>
</dbReference>